<evidence type="ECO:0000256" key="5">
    <source>
        <dbReference type="ARBA" id="ARBA00022692"/>
    </source>
</evidence>
<proteinExistence type="inferred from homology"/>
<feature type="chain" id="PRO_5035448352" description="Receptor-like serine/threonine-protein kinase" evidence="20">
    <location>
        <begin position="26"/>
        <end position="809"/>
    </location>
</feature>
<dbReference type="OrthoDB" id="1930390at2759"/>
<evidence type="ECO:0000256" key="4">
    <source>
        <dbReference type="ARBA" id="ARBA00022679"/>
    </source>
</evidence>
<dbReference type="SMART" id="SM00220">
    <property type="entry name" value="S_TKc"/>
    <property type="match status" value="1"/>
</dbReference>
<evidence type="ECO:0000256" key="20">
    <source>
        <dbReference type="SAM" id="SignalP"/>
    </source>
</evidence>
<dbReference type="InterPro" id="IPR017441">
    <property type="entry name" value="Protein_kinase_ATP_BS"/>
</dbReference>
<dbReference type="InterPro" id="IPR024171">
    <property type="entry name" value="SRK-like_kinase"/>
</dbReference>
<keyword evidence="8 18" id="KW-0547">Nucleotide-binding</keyword>
<protein>
    <recommendedName>
        <fullName evidence="18">Receptor-like serine/threonine-protein kinase</fullName>
        <ecNumber evidence="18">2.7.11.1</ecNumber>
    </recommendedName>
</protein>
<dbReference type="AlphaFoldDB" id="A0A8K0MUU0"/>
<evidence type="ECO:0000313" key="23">
    <source>
        <dbReference type="EMBL" id="KAG1326785.1"/>
    </source>
</evidence>
<reference evidence="23" key="2">
    <citation type="submission" date="2019-07" db="EMBL/GenBank/DDBJ databases">
        <authorList>
            <person name="Yang Y."/>
            <person name="Bocs S."/>
            <person name="Baudouin L."/>
        </authorList>
    </citation>
    <scope>NUCLEOTIDE SEQUENCE</scope>
    <source>
        <tissue evidence="23">Spear leaf of Hainan Tall coconut</tissue>
    </source>
</reference>
<dbReference type="InterPro" id="IPR036426">
    <property type="entry name" value="Bulb-type_lectin_dom_sf"/>
</dbReference>
<dbReference type="Gene3D" id="2.90.10.10">
    <property type="entry name" value="Bulb-type lectin domain"/>
    <property type="match status" value="2"/>
</dbReference>
<reference evidence="23" key="1">
    <citation type="journal article" date="2017" name="Gigascience">
        <title>The genome draft of coconut (Cocos nucifera).</title>
        <authorList>
            <person name="Xiao Y."/>
            <person name="Xu P."/>
            <person name="Fan H."/>
            <person name="Baudouin L."/>
            <person name="Xia W."/>
            <person name="Bocs S."/>
            <person name="Xu J."/>
            <person name="Li Q."/>
            <person name="Guo A."/>
            <person name="Zhou L."/>
            <person name="Li J."/>
            <person name="Wu Y."/>
            <person name="Ma Z."/>
            <person name="Armero A."/>
            <person name="Issali A.E."/>
            <person name="Liu N."/>
            <person name="Peng M."/>
            <person name="Yang Y."/>
        </authorList>
    </citation>
    <scope>NUCLEOTIDE SEQUENCE</scope>
    <source>
        <tissue evidence="23">Spear leaf of Hainan Tall coconut</tissue>
    </source>
</reference>
<evidence type="ECO:0000256" key="1">
    <source>
        <dbReference type="ARBA" id="ARBA00004479"/>
    </source>
</evidence>
<evidence type="ECO:0000259" key="21">
    <source>
        <dbReference type="PROSITE" id="PS50011"/>
    </source>
</evidence>
<comment type="similarity">
    <text evidence="18">Belongs to the protein kinase superfamily. Ser/Thr protein kinase family.</text>
</comment>
<dbReference type="EC" id="2.7.11.1" evidence="18"/>
<keyword evidence="15" id="KW-0325">Glycoprotein</keyword>
<dbReference type="SUPFAM" id="SSF51110">
    <property type="entry name" value="alpha-D-mannose-specific plant lectins"/>
    <property type="match status" value="2"/>
</dbReference>
<dbReference type="InterPro" id="IPR000719">
    <property type="entry name" value="Prot_kinase_dom"/>
</dbReference>
<dbReference type="PIRSF" id="PIRSF000641">
    <property type="entry name" value="SRK"/>
    <property type="match status" value="1"/>
</dbReference>
<dbReference type="Gene3D" id="3.30.200.20">
    <property type="entry name" value="Phosphorylase Kinase, domain 1"/>
    <property type="match status" value="1"/>
</dbReference>
<evidence type="ECO:0000256" key="11">
    <source>
        <dbReference type="ARBA" id="ARBA00022989"/>
    </source>
</evidence>
<sequence>MATASALPLSHHLVRLAALLALTQAFPATAETYTNLTQGTTLTPLRPTTFWPSPSGDFAFGFRPLDSDASLFVLAIWFNLTSPQAVVWFANGDNPVQAGSKLELTSDGQLSLTDQSGNEVWSPGVSNATYAALLDSGNLILVSSSSSSSLWQSFASPNDTLLPGQTLLAGSSLRSRLTDLDYSEGRFSLVAQNDGNLVLYPLALPAGNQYKLYWSTNTAGSGSGSRLVFNESGSLYYSLTNDTQIDIFSTGGSYSTKDFYQRATLDPDGVFTLYVYPKNASNGQQKWQVGGIKPTDICTRIMNDYGSGSCGYNSYCVSNGDDQKPDCLCPPDYSFIDSTRKYLGCMPNFEPQSCEHNETDLFDLEMLDETDWPLSDYEHYINVSIDQCKDYCRTDCMCAVTIFNSGQCYKKKLPLSNGRQTGSFGGTALIKVATGNANSLPQPPSSTVTVEKKDRKSLILVGSLLLGSSGLLNMVLLAVISVNVLCRYGNRRPIKPVSSMSGMNIRVFTHRELEQATNGFSEELGSGSFGRVFKGSLALDSRTWIAVKKLDRLLHDSDKEFTNEVRSIGQIHHKNLVRLLGFCNEGVHRLLVYEYMSNGSLKSLLFGSERPQWNQRTKIALGIARGLVYLHEECSAPIIHCDIKPENILLDDNFVARISDFGLAKLLRTDQSHRTNTGIRGTRGYVAPEWFKNVPITAKVDVYSFGVMLLEIICCRKSLGRGVGNEEVMVLTYWAYDYYREGRLDLLVENDEEAMADVSVVERFVMVAMWCIQGEPFLRPSMQKVIQMLEGAVAVPAPPDPSSYGSSIR</sequence>
<dbReference type="CDD" id="cd00028">
    <property type="entry name" value="B_lectin"/>
    <property type="match status" value="1"/>
</dbReference>
<evidence type="ECO:0000256" key="6">
    <source>
        <dbReference type="ARBA" id="ARBA00022729"/>
    </source>
</evidence>
<keyword evidence="4 18" id="KW-0808">Transferase</keyword>
<dbReference type="PROSITE" id="PS50011">
    <property type="entry name" value="PROTEIN_KINASE_DOM"/>
    <property type="match status" value="1"/>
</dbReference>
<dbReference type="EMBL" id="CM017872">
    <property type="protein sequence ID" value="KAG1326785.1"/>
    <property type="molecule type" value="Genomic_DNA"/>
</dbReference>
<dbReference type="Pfam" id="PF01453">
    <property type="entry name" value="B_lectin"/>
    <property type="match status" value="1"/>
</dbReference>
<feature type="domain" description="Protein kinase" evidence="21">
    <location>
        <begin position="518"/>
        <end position="793"/>
    </location>
</feature>
<keyword evidence="13" id="KW-1015">Disulfide bond</keyword>
<dbReference type="PROSITE" id="PS50927">
    <property type="entry name" value="BULB_LECTIN"/>
    <property type="match status" value="2"/>
</dbReference>
<dbReference type="GO" id="GO:0030246">
    <property type="term" value="F:carbohydrate binding"/>
    <property type="evidence" value="ECO:0007669"/>
    <property type="project" value="UniProtKB-KW"/>
</dbReference>
<dbReference type="FunFam" id="1.10.510.10:FF:000237">
    <property type="entry name" value="G-type lectin S-receptor-like serine/threonine-protein kinase"/>
    <property type="match status" value="1"/>
</dbReference>
<dbReference type="FunFam" id="3.30.200.20:FF:000059">
    <property type="entry name" value="S-receptor-like serine/threonine-protein kinase"/>
    <property type="match status" value="1"/>
</dbReference>
<dbReference type="Pfam" id="PF00069">
    <property type="entry name" value="Pkinase"/>
    <property type="match status" value="1"/>
</dbReference>
<dbReference type="PROSITE" id="PS00108">
    <property type="entry name" value="PROTEIN_KINASE_ST"/>
    <property type="match status" value="1"/>
</dbReference>
<evidence type="ECO:0000256" key="2">
    <source>
        <dbReference type="ARBA" id="ARBA00022527"/>
    </source>
</evidence>
<evidence type="ECO:0000256" key="9">
    <source>
        <dbReference type="ARBA" id="ARBA00022777"/>
    </source>
</evidence>
<evidence type="ECO:0000256" key="14">
    <source>
        <dbReference type="ARBA" id="ARBA00023170"/>
    </source>
</evidence>
<feature type="domain" description="Bulb-type lectin" evidence="22">
    <location>
        <begin position="33"/>
        <end position="154"/>
    </location>
</feature>
<evidence type="ECO:0000256" key="10">
    <source>
        <dbReference type="ARBA" id="ARBA00022840"/>
    </source>
</evidence>
<dbReference type="PANTHER" id="PTHR47976:SF108">
    <property type="entry name" value="G-TYPE LECTIN S-RECEPTOR-LIKE SERINE_THREONINE-PROTEIN KINASE LECRK1"/>
    <property type="match status" value="1"/>
</dbReference>
<accession>A0A8K0MUU0</accession>
<evidence type="ECO:0000256" key="12">
    <source>
        <dbReference type="ARBA" id="ARBA00023136"/>
    </source>
</evidence>
<evidence type="ECO:0000256" key="8">
    <source>
        <dbReference type="ARBA" id="ARBA00022741"/>
    </source>
</evidence>
<name>A0A8K0MUU0_COCNU</name>
<dbReference type="InterPro" id="IPR011009">
    <property type="entry name" value="Kinase-like_dom_sf"/>
</dbReference>
<comment type="subcellular location">
    <subcellularLocation>
        <location evidence="1">Membrane</location>
        <topology evidence="1">Single-pass type I membrane protein</topology>
    </subcellularLocation>
</comment>
<evidence type="ECO:0000256" key="17">
    <source>
        <dbReference type="ARBA" id="ARBA00048679"/>
    </source>
</evidence>
<keyword evidence="5" id="KW-0812">Transmembrane</keyword>
<dbReference type="Proteomes" id="UP000797356">
    <property type="component" value="Chromosome 1"/>
</dbReference>
<evidence type="ECO:0000256" key="7">
    <source>
        <dbReference type="ARBA" id="ARBA00022734"/>
    </source>
</evidence>
<evidence type="ECO:0000256" key="3">
    <source>
        <dbReference type="ARBA" id="ARBA00022536"/>
    </source>
</evidence>
<comment type="catalytic activity">
    <reaction evidence="16 18">
        <text>L-threonyl-[protein] + ATP = O-phospho-L-threonyl-[protein] + ADP + H(+)</text>
        <dbReference type="Rhea" id="RHEA:46608"/>
        <dbReference type="Rhea" id="RHEA-COMP:11060"/>
        <dbReference type="Rhea" id="RHEA-COMP:11605"/>
        <dbReference type="ChEBI" id="CHEBI:15378"/>
        <dbReference type="ChEBI" id="CHEBI:30013"/>
        <dbReference type="ChEBI" id="CHEBI:30616"/>
        <dbReference type="ChEBI" id="CHEBI:61977"/>
        <dbReference type="ChEBI" id="CHEBI:456216"/>
        <dbReference type="EC" id="2.7.11.1"/>
    </reaction>
</comment>
<keyword evidence="9 18" id="KW-0418">Kinase</keyword>
<evidence type="ECO:0000259" key="22">
    <source>
        <dbReference type="PROSITE" id="PS50927"/>
    </source>
</evidence>
<keyword evidence="6 20" id="KW-0732">Signal</keyword>
<dbReference type="PANTHER" id="PTHR47976">
    <property type="entry name" value="G-TYPE LECTIN S-RECEPTOR-LIKE SERINE/THREONINE-PROTEIN KINASE SD2-5"/>
    <property type="match status" value="1"/>
</dbReference>
<dbReference type="Gene3D" id="1.10.510.10">
    <property type="entry name" value="Transferase(Phosphotransferase) domain 1"/>
    <property type="match status" value="1"/>
</dbReference>
<keyword evidence="7" id="KW-0430">Lectin</keyword>
<dbReference type="FunFam" id="2.90.10.10:FF:000013">
    <property type="entry name" value="G-type lectin S-receptor-like serine/threonine-protein kinase LECRK1"/>
    <property type="match status" value="1"/>
</dbReference>
<evidence type="ECO:0000313" key="24">
    <source>
        <dbReference type="Proteomes" id="UP000797356"/>
    </source>
</evidence>
<dbReference type="InterPro" id="IPR008271">
    <property type="entry name" value="Ser/Thr_kinase_AS"/>
</dbReference>
<evidence type="ECO:0000256" key="15">
    <source>
        <dbReference type="ARBA" id="ARBA00023180"/>
    </source>
</evidence>
<keyword evidence="3" id="KW-0245">EGF-like domain</keyword>
<keyword evidence="14" id="KW-0675">Receptor</keyword>
<feature type="signal peptide" evidence="20">
    <location>
        <begin position="1"/>
        <end position="25"/>
    </location>
</feature>
<keyword evidence="10 18" id="KW-0067">ATP-binding</keyword>
<dbReference type="InterPro" id="IPR051343">
    <property type="entry name" value="G-type_lectin_kinases/EP1-like"/>
</dbReference>
<keyword evidence="12" id="KW-0472">Membrane</keyword>
<dbReference type="CDD" id="cd01098">
    <property type="entry name" value="PAN_AP_plant"/>
    <property type="match status" value="1"/>
</dbReference>
<feature type="binding site" evidence="19">
    <location>
        <position position="549"/>
    </location>
    <ligand>
        <name>ATP</name>
        <dbReference type="ChEBI" id="CHEBI:30616"/>
    </ligand>
</feature>
<organism evidence="23 24">
    <name type="scientific">Cocos nucifera</name>
    <name type="common">Coconut palm</name>
    <dbReference type="NCBI Taxonomy" id="13894"/>
    <lineage>
        <taxon>Eukaryota</taxon>
        <taxon>Viridiplantae</taxon>
        <taxon>Streptophyta</taxon>
        <taxon>Embryophyta</taxon>
        <taxon>Tracheophyta</taxon>
        <taxon>Spermatophyta</taxon>
        <taxon>Magnoliopsida</taxon>
        <taxon>Liliopsida</taxon>
        <taxon>Arecaceae</taxon>
        <taxon>Arecoideae</taxon>
        <taxon>Cocoseae</taxon>
        <taxon>Attaleinae</taxon>
        <taxon>Cocos</taxon>
    </lineage>
</organism>
<comment type="catalytic activity">
    <reaction evidence="17 18">
        <text>L-seryl-[protein] + ATP = O-phospho-L-seryl-[protein] + ADP + H(+)</text>
        <dbReference type="Rhea" id="RHEA:17989"/>
        <dbReference type="Rhea" id="RHEA-COMP:9863"/>
        <dbReference type="Rhea" id="RHEA-COMP:11604"/>
        <dbReference type="ChEBI" id="CHEBI:15378"/>
        <dbReference type="ChEBI" id="CHEBI:29999"/>
        <dbReference type="ChEBI" id="CHEBI:30616"/>
        <dbReference type="ChEBI" id="CHEBI:83421"/>
        <dbReference type="ChEBI" id="CHEBI:456216"/>
        <dbReference type="EC" id="2.7.11.1"/>
    </reaction>
</comment>
<comment type="caution">
    <text evidence="23">The sequence shown here is derived from an EMBL/GenBank/DDBJ whole genome shotgun (WGS) entry which is preliminary data.</text>
</comment>
<gene>
    <name evidence="23" type="ORF">COCNU_01G007190</name>
</gene>
<dbReference type="InterPro" id="IPR001480">
    <property type="entry name" value="Bulb-type_lectin_dom"/>
</dbReference>
<evidence type="ECO:0000256" key="13">
    <source>
        <dbReference type="ARBA" id="ARBA00023157"/>
    </source>
</evidence>
<feature type="domain" description="Bulb-type lectin" evidence="22">
    <location>
        <begin position="158"/>
        <end position="286"/>
    </location>
</feature>
<keyword evidence="24" id="KW-1185">Reference proteome</keyword>
<evidence type="ECO:0000256" key="18">
    <source>
        <dbReference type="PIRNR" id="PIRNR000641"/>
    </source>
</evidence>
<dbReference type="SMART" id="SM00108">
    <property type="entry name" value="B_lectin"/>
    <property type="match status" value="2"/>
</dbReference>
<keyword evidence="11" id="KW-1133">Transmembrane helix</keyword>
<evidence type="ECO:0000256" key="16">
    <source>
        <dbReference type="ARBA" id="ARBA00047899"/>
    </source>
</evidence>
<dbReference type="PROSITE" id="PS00107">
    <property type="entry name" value="PROTEIN_KINASE_ATP"/>
    <property type="match status" value="1"/>
</dbReference>
<dbReference type="GO" id="GO:0004674">
    <property type="term" value="F:protein serine/threonine kinase activity"/>
    <property type="evidence" value="ECO:0007669"/>
    <property type="project" value="UniProtKB-KW"/>
</dbReference>
<dbReference type="GO" id="GO:0005524">
    <property type="term" value="F:ATP binding"/>
    <property type="evidence" value="ECO:0007669"/>
    <property type="project" value="UniProtKB-UniRule"/>
</dbReference>
<evidence type="ECO:0000256" key="19">
    <source>
        <dbReference type="PROSITE-ProRule" id="PRU10141"/>
    </source>
</evidence>
<dbReference type="SUPFAM" id="SSF56112">
    <property type="entry name" value="Protein kinase-like (PK-like)"/>
    <property type="match status" value="1"/>
</dbReference>
<dbReference type="GO" id="GO:0051707">
    <property type="term" value="P:response to other organism"/>
    <property type="evidence" value="ECO:0007669"/>
    <property type="project" value="UniProtKB-ARBA"/>
</dbReference>
<keyword evidence="2 18" id="KW-0723">Serine/threonine-protein kinase</keyword>
<dbReference type="CDD" id="cd14066">
    <property type="entry name" value="STKc_IRAK"/>
    <property type="match status" value="1"/>
</dbReference>
<dbReference type="GO" id="GO:0016020">
    <property type="term" value="C:membrane"/>
    <property type="evidence" value="ECO:0007669"/>
    <property type="project" value="UniProtKB-SubCell"/>
</dbReference>